<evidence type="ECO:0000313" key="6">
    <source>
        <dbReference type="Proteomes" id="UP000776651"/>
    </source>
</evidence>
<proteinExistence type="predicted"/>
<protein>
    <submittedName>
        <fullName evidence="5">Tetratricopeptide repeat protein</fullName>
    </submittedName>
</protein>
<dbReference type="Pfam" id="PF13432">
    <property type="entry name" value="TPR_16"/>
    <property type="match status" value="4"/>
</dbReference>
<dbReference type="EMBL" id="JAIGNQ010000002">
    <property type="protein sequence ID" value="MBX7487941.1"/>
    <property type="molecule type" value="Genomic_DNA"/>
</dbReference>
<feature type="repeat" description="TPR" evidence="3">
    <location>
        <begin position="97"/>
        <end position="130"/>
    </location>
</feature>
<dbReference type="Proteomes" id="UP000776651">
    <property type="component" value="Unassembled WGS sequence"/>
</dbReference>
<evidence type="ECO:0000256" key="1">
    <source>
        <dbReference type="ARBA" id="ARBA00022737"/>
    </source>
</evidence>
<dbReference type="InterPro" id="IPR019734">
    <property type="entry name" value="TPR_rpt"/>
</dbReference>
<dbReference type="InterPro" id="IPR051012">
    <property type="entry name" value="CellSynth/LPSAsmb/PSIAsmb"/>
</dbReference>
<evidence type="ECO:0000256" key="2">
    <source>
        <dbReference type="ARBA" id="ARBA00022803"/>
    </source>
</evidence>
<accession>A0ABS7JFX5</accession>
<dbReference type="PANTHER" id="PTHR45586:SF1">
    <property type="entry name" value="LIPOPOLYSACCHARIDE ASSEMBLY PROTEIN B"/>
    <property type="match status" value="1"/>
</dbReference>
<feature type="signal peptide" evidence="4">
    <location>
        <begin position="1"/>
        <end position="24"/>
    </location>
</feature>
<keyword evidence="6" id="KW-1185">Reference proteome</keyword>
<dbReference type="SMART" id="SM00028">
    <property type="entry name" value="TPR"/>
    <property type="match status" value="5"/>
</dbReference>
<reference evidence="5 6" key="1">
    <citation type="submission" date="2021-08" db="EMBL/GenBank/DDBJ databases">
        <title>Comparative Genomics Analysis of the Genus Qipengyuania Reveals Extensive Genetic Diversity and Metabolic Versatility, Including the Description of Fifteen Novel Species.</title>
        <authorList>
            <person name="Liu Y."/>
        </authorList>
    </citation>
    <scope>NUCLEOTIDE SEQUENCE [LARGE SCALE GENOMIC DNA]</scope>
    <source>
        <strain evidence="5 6">GH25</strain>
    </source>
</reference>
<dbReference type="SUPFAM" id="SSF48452">
    <property type="entry name" value="TPR-like"/>
    <property type="match status" value="3"/>
</dbReference>
<dbReference type="RefSeq" id="WP_221597482.1">
    <property type="nucleotide sequence ID" value="NZ_JAIGNQ010000002.1"/>
</dbReference>
<keyword evidence="4" id="KW-0732">Signal</keyword>
<evidence type="ECO:0000256" key="4">
    <source>
        <dbReference type="SAM" id="SignalP"/>
    </source>
</evidence>
<dbReference type="InterPro" id="IPR011990">
    <property type="entry name" value="TPR-like_helical_dom_sf"/>
</dbReference>
<keyword evidence="1" id="KW-0677">Repeat</keyword>
<sequence>MTFRLSLRAYSLLALTCLVLGACGQPQDTQPEVDKARVELANGNPGIARIHLDHALAAGVPRRDLSLDLAEAALGEGDFAGARNWLEGEDFPAGAAAERHLLLGRIEMAEGNLAAAARAFDSSYEADPANSELWVEIGRLRYRRGEQVQVSQAVERALKLDPENGGALRFRGQLIRDAQGMRSGVRFLRDAVERQPDDVSLRVELAATLGDAGEAAEALRVLRGGDGSAVGTAQGLFVQAVIAARGGNFRLARDLLGRSSHVERRVPSAQILSAIIDLQEENYASAVRALDRIYGGGQADNRRVRDLLAYALSRSGGEQELVSRFAQTAAGNGGSAYLRTLVGRAYEALGDRDTAAEFLDLAAVSQGGMVVLPAVNTNSSDKGGGVETRNFVRTAIARADPAAGVAKARDFARRFPGSADAFSILGDAELASGNRAAARTAYERSAEIRRGWVLIIRLIGVQNTPADARRMIETYVQGNPMNGEAAAMLADALAAEGKWARAVPLLDHAMQSGMERVPWVLAARSVAARELGDQEEALSFALAAHELQPMNPYAISALIAVLPENDPKRIELEAKLRSVTAI</sequence>
<feature type="chain" id="PRO_5045444555" evidence="4">
    <location>
        <begin position="25"/>
        <end position="582"/>
    </location>
</feature>
<gene>
    <name evidence="5" type="ORF">K3177_05390</name>
</gene>
<keyword evidence="2 3" id="KW-0802">TPR repeat</keyword>
<comment type="caution">
    <text evidence="5">The sequence shown here is derived from an EMBL/GenBank/DDBJ whole genome shotgun (WGS) entry which is preliminary data.</text>
</comment>
<dbReference type="PANTHER" id="PTHR45586">
    <property type="entry name" value="TPR REPEAT-CONTAINING PROTEIN PA4667"/>
    <property type="match status" value="1"/>
</dbReference>
<name>A0ABS7JFX5_9SPHN</name>
<dbReference type="PROSITE" id="PS51257">
    <property type="entry name" value="PROKAR_LIPOPROTEIN"/>
    <property type="match status" value="1"/>
</dbReference>
<evidence type="ECO:0000256" key="3">
    <source>
        <dbReference type="PROSITE-ProRule" id="PRU00339"/>
    </source>
</evidence>
<dbReference type="Gene3D" id="1.25.40.10">
    <property type="entry name" value="Tetratricopeptide repeat domain"/>
    <property type="match status" value="2"/>
</dbReference>
<feature type="repeat" description="TPR" evidence="3">
    <location>
        <begin position="131"/>
        <end position="164"/>
    </location>
</feature>
<evidence type="ECO:0000313" key="5">
    <source>
        <dbReference type="EMBL" id="MBX7487941.1"/>
    </source>
</evidence>
<organism evidence="5 6">
    <name type="scientific">Qipengyuania pacifica</name>
    <dbReference type="NCBI Taxonomy" id="2860199"/>
    <lineage>
        <taxon>Bacteria</taxon>
        <taxon>Pseudomonadati</taxon>
        <taxon>Pseudomonadota</taxon>
        <taxon>Alphaproteobacteria</taxon>
        <taxon>Sphingomonadales</taxon>
        <taxon>Erythrobacteraceae</taxon>
        <taxon>Qipengyuania</taxon>
    </lineage>
</organism>
<dbReference type="PROSITE" id="PS50005">
    <property type="entry name" value="TPR"/>
    <property type="match status" value="2"/>
</dbReference>